<dbReference type="Proteomes" id="UP000790709">
    <property type="component" value="Unassembled WGS sequence"/>
</dbReference>
<protein>
    <submittedName>
        <fullName evidence="1">Acyl-CoA N-acyltransferase</fullName>
    </submittedName>
</protein>
<sequence length="189" mass="21240">MFTTDRLLLRGFKDKDLDDLLAMRNDPRVQRGATLEPIVPSPEAYKETLKGLAERSTIWFTVVLKESGEFMGQCSIKVTEPQKNRDALFAISLMPMFWGNGYGTEATTFTVGYAFKALGIQRVSLTVLEGNAGALSLYKKVGFKVEGRKRRANWVEGNWEDSISMGVLDEEWAAIHRKSETSKVDFCVC</sequence>
<dbReference type="EMBL" id="MU266363">
    <property type="protein sequence ID" value="KAH7927677.1"/>
    <property type="molecule type" value="Genomic_DNA"/>
</dbReference>
<name>A0ACB8BS71_9AGAM</name>
<gene>
    <name evidence="1" type="ORF">BV22DRAFT_263602</name>
</gene>
<organism evidence="1 2">
    <name type="scientific">Leucogyrophana mollusca</name>
    <dbReference type="NCBI Taxonomy" id="85980"/>
    <lineage>
        <taxon>Eukaryota</taxon>
        <taxon>Fungi</taxon>
        <taxon>Dikarya</taxon>
        <taxon>Basidiomycota</taxon>
        <taxon>Agaricomycotina</taxon>
        <taxon>Agaricomycetes</taxon>
        <taxon>Agaricomycetidae</taxon>
        <taxon>Boletales</taxon>
        <taxon>Boletales incertae sedis</taxon>
        <taxon>Leucogyrophana</taxon>
    </lineage>
</organism>
<reference evidence="1" key="1">
    <citation type="journal article" date="2021" name="New Phytol.">
        <title>Evolutionary innovations through gain and loss of genes in the ectomycorrhizal Boletales.</title>
        <authorList>
            <person name="Wu G."/>
            <person name="Miyauchi S."/>
            <person name="Morin E."/>
            <person name="Kuo A."/>
            <person name="Drula E."/>
            <person name="Varga T."/>
            <person name="Kohler A."/>
            <person name="Feng B."/>
            <person name="Cao Y."/>
            <person name="Lipzen A."/>
            <person name="Daum C."/>
            <person name="Hundley H."/>
            <person name="Pangilinan J."/>
            <person name="Johnson J."/>
            <person name="Barry K."/>
            <person name="LaButti K."/>
            <person name="Ng V."/>
            <person name="Ahrendt S."/>
            <person name="Min B."/>
            <person name="Choi I.G."/>
            <person name="Park H."/>
            <person name="Plett J.M."/>
            <person name="Magnuson J."/>
            <person name="Spatafora J.W."/>
            <person name="Nagy L.G."/>
            <person name="Henrissat B."/>
            <person name="Grigoriev I.V."/>
            <person name="Yang Z.L."/>
            <person name="Xu J."/>
            <person name="Martin F.M."/>
        </authorList>
    </citation>
    <scope>NUCLEOTIDE SEQUENCE</scope>
    <source>
        <strain evidence="1">KUC20120723A-06</strain>
    </source>
</reference>
<comment type="caution">
    <text evidence="1">The sequence shown here is derived from an EMBL/GenBank/DDBJ whole genome shotgun (WGS) entry which is preliminary data.</text>
</comment>
<keyword evidence="2" id="KW-1185">Reference proteome</keyword>
<accession>A0ACB8BS71</accession>
<proteinExistence type="predicted"/>
<evidence type="ECO:0000313" key="1">
    <source>
        <dbReference type="EMBL" id="KAH7927677.1"/>
    </source>
</evidence>
<evidence type="ECO:0000313" key="2">
    <source>
        <dbReference type="Proteomes" id="UP000790709"/>
    </source>
</evidence>